<keyword evidence="1" id="KW-0472">Membrane</keyword>
<feature type="transmembrane region" description="Helical" evidence="1">
    <location>
        <begin position="35"/>
        <end position="58"/>
    </location>
</feature>
<dbReference type="Proteomes" id="UP000195633">
    <property type="component" value="Plasmid pAP1447-1"/>
</dbReference>
<keyword evidence="1" id="KW-0812">Transmembrane</keyword>
<dbReference type="NCBIfam" id="NF038220">
    <property type="entry name" value="IcmT_TraK"/>
    <property type="match status" value="1"/>
</dbReference>
<evidence type="ECO:0000313" key="3">
    <source>
        <dbReference type="Proteomes" id="UP000195633"/>
    </source>
</evidence>
<sequence length="82" mass="9413">MWRGTGLPVKFLILDARSCLPILLAVVHWSWTTLIIGVLGTVFFGTISFFGLTLPAALRTARRWLIGRRRTAVPTWKRRRYS</sequence>
<dbReference type="RefSeq" id="WP_087636528.1">
    <property type="nucleotide sequence ID" value="NZ_CP021525.1"/>
</dbReference>
<geneLocation type="plasmid" evidence="3">
    <name>pap1447-1 sequence</name>
</geneLocation>
<dbReference type="InterPro" id="IPR047756">
    <property type="entry name" value="IcmT-like"/>
</dbReference>
<protein>
    <recommendedName>
        <fullName evidence="4">Intracellular multiplication protein IcmT</fullName>
    </recommendedName>
</protein>
<evidence type="ECO:0000256" key="1">
    <source>
        <dbReference type="SAM" id="Phobius"/>
    </source>
</evidence>
<keyword evidence="1" id="KW-1133">Transmembrane helix</keyword>
<evidence type="ECO:0000313" key="2">
    <source>
        <dbReference type="EMBL" id="ARW11890.1"/>
    </source>
</evidence>
<reference evidence="2 3" key="1">
    <citation type="submission" date="2017-05" db="EMBL/GenBank/DDBJ databases">
        <title>Genome sequence of Acetobacter pasteurianus subsp. ascendens strain SRCM101447.</title>
        <authorList>
            <person name="Cho S.H."/>
        </authorList>
    </citation>
    <scope>NUCLEOTIDE SEQUENCE [LARGE SCALE GENOMIC DNA]</scope>
    <source>
        <strain evidence="2 3">SRCM101447</strain>
        <plasmid evidence="3">Plasmid pap1447-1 sequence</plasmid>
    </source>
</reference>
<dbReference type="EMBL" id="CP021525">
    <property type="protein sequence ID" value="ARW11890.1"/>
    <property type="molecule type" value="Genomic_DNA"/>
</dbReference>
<evidence type="ECO:0008006" key="4">
    <source>
        <dbReference type="Google" id="ProtNLM"/>
    </source>
</evidence>
<proteinExistence type="predicted"/>
<accession>A0A1Y0V141</accession>
<organism evidence="2 3">
    <name type="scientific">Acetobacter ascendens</name>
    <dbReference type="NCBI Taxonomy" id="481146"/>
    <lineage>
        <taxon>Bacteria</taxon>
        <taxon>Pseudomonadati</taxon>
        <taxon>Pseudomonadota</taxon>
        <taxon>Alphaproteobacteria</taxon>
        <taxon>Acetobacterales</taxon>
        <taxon>Acetobacteraceae</taxon>
        <taxon>Acetobacter</taxon>
    </lineage>
</organism>
<name>A0A1Y0V141_9PROT</name>
<gene>
    <name evidence="2" type="ORF">S101447_02853</name>
</gene>
<keyword evidence="2" id="KW-0614">Plasmid</keyword>
<dbReference type="AlphaFoldDB" id="A0A1Y0V141"/>